<feature type="transmembrane region" description="Helical" evidence="6">
    <location>
        <begin position="182"/>
        <end position="201"/>
    </location>
</feature>
<comment type="subcellular location">
    <subcellularLocation>
        <location evidence="1">Cell membrane</location>
        <topology evidence="1">Multi-pass membrane protein</topology>
    </subcellularLocation>
</comment>
<feature type="transmembrane region" description="Helical" evidence="6">
    <location>
        <begin position="25"/>
        <end position="45"/>
    </location>
</feature>
<evidence type="ECO:0000256" key="3">
    <source>
        <dbReference type="ARBA" id="ARBA00022989"/>
    </source>
</evidence>
<dbReference type="Pfam" id="PF07690">
    <property type="entry name" value="MFS_1"/>
    <property type="match status" value="1"/>
</dbReference>
<dbReference type="PANTHER" id="PTHR42718:SF42">
    <property type="entry name" value="EXPORT PROTEIN"/>
    <property type="match status" value="1"/>
</dbReference>
<dbReference type="PANTHER" id="PTHR42718">
    <property type="entry name" value="MAJOR FACILITATOR SUPERFAMILY MULTIDRUG TRANSPORTER MFSC"/>
    <property type="match status" value="1"/>
</dbReference>
<dbReference type="Gene3D" id="1.20.1250.20">
    <property type="entry name" value="MFS general substrate transporter like domains"/>
    <property type="match status" value="1"/>
</dbReference>
<feature type="domain" description="Major facilitator superfamily (MFS) profile" evidence="7">
    <location>
        <begin position="27"/>
        <end position="511"/>
    </location>
</feature>
<feature type="transmembrane region" description="Helical" evidence="6">
    <location>
        <begin position="375"/>
        <end position="398"/>
    </location>
</feature>
<accession>A0A024JTT2</accession>
<dbReference type="OrthoDB" id="9781469at2"/>
<dbReference type="eggNOG" id="COG0477">
    <property type="taxonomic scope" value="Bacteria"/>
</dbReference>
<dbReference type="EMBL" id="HG964446">
    <property type="protein sequence ID" value="CDO87014.1"/>
    <property type="molecule type" value="Genomic_DNA"/>
</dbReference>
<reference evidence="8" key="2">
    <citation type="submission" date="2014-04" db="EMBL/GenBank/DDBJ databases">
        <authorList>
            <person name="Urmite Genomes U."/>
        </authorList>
    </citation>
    <scope>NUCLEOTIDE SEQUENCE</scope>
    <source>
        <strain evidence="8">DSM 44626</strain>
    </source>
</reference>
<dbReference type="STRING" id="47839.BN973_01365"/>
<dbReference type="InterPro" id="IPR036259">
    <property type="entry name" value="MFS_trans_sf"/>
</dbReference>
<feature type="transmembrane region" description="Helical" evidence="6">
    <location>
        <begin position="480"/>
        <end position="507"/>
    </location>
</feature>
<dbReference type="PROSITE" id="PS50850">
    <property type="entry name" value="MFS"/>
    <property type="match status" value="1"/>
</dbReference>
<proteinExistence type="predicted"/>
<keyword evidence="4 6" id="KW-0472">Membrane</keyword>
<dbReference type="EMBL" id="LQPY01000033">
    <property type="protein sequence ID" value="ORX01170.1"/>
    <property type="molecule type" value="Genomic_DNA"/>
</dbReference>
<evidence type="ECO:0000313" key="10">
    <source>
        <dbReference type="Proteomes" id="UP000193710"/>
    </source>
</evidence>
<feature type="compositionally biased region" description="Basic and acidic residues" evidence="5">
    <location>
        <begin position="528"/>
        <end position="548"/>
    </location>
</feature>
<dbReference type="CDD" id="cd17321">
    <property type="entry name" value="MFS_MMR_MDR_like"/>
    <property type="match status" value="1"/>
</dbReference>
<protein>
    <submittedName>
        <fullName evidence="9">MFS transporter</fullName>
    </submittedName>
    <submittedName>
        <fullName evidence="8">Sugar phosphate permease</fullName>
    </submittedName>
</protein>
<evidence type="ECO:0000256" key="6">
    <source>
        <dbReference type="SAM" id="Phobius"/>
    </source>
</evidence>
<dbReference type="GO" id="GO:0022857">
    <property type="term" value="F:transmembrane transporter activity"/>
    <property type="evidence" value="ECO:0007669"/>
    <property type="project" value="InterPro"/>
</dbReference>
<keyword evidence="2 6" id="KW-0812">Transmembrane</keyword>
<feature type="transmembrane region" description="Helical" evidence="6">
    <location>
        <begin position="92"/>
        <end position="111"/>
    </location>
</feature>
<sequence length="564" mass="58485">MVDVLIRPDQRTDAVSIGGSPRARAWTLAVACMGVALVVASMTALNTALGDLAVATSATQSQLNGIVDGYTVALACLLLPAGAIGDRYGRRGALLTGLVVFALGSVTPAILHAPLQIIAGRAVAGVGAAFVMPATLSLLTVAYPKDDRMKAVGIWAGTAGSGGVFGLIGSGLLLRFWDWHAIFWSLGIAGLVVFALACTVSPSRDHTAPRIDALGAILIGAAVAISVAAILEAPNRGWADPLVWGGIGAGVIVAALFGVVEFRRQHPLLDVRLFADPNFATGVAAIVVLFGATFGFFYIGMQYVQQIMGYSPLTTAIAFGPFMIPLGICSALSFWYVPKLGLQLVLFVGTLLMAVGFACMYVLDLQSTYSQFAWPTLILATGIGICTAPTTSAIMGAVPDEKQGVASAVNDTSREMGGALGIAVAGSILAGRYSHELAPQLGSFPPAVRGPATDSLAKAVEVAGQLGPQGAKLAELSKTAFLAAMHASTIAIAVIVAVISILIGLWAPGRDGKQLSLVRRALSRRWSRKDDSDNEFRRTVAEHDDGRMRATAGDGGQDRAVDHP</sequence>
<feature type="transmembrane region" description="Helical" evidence="6">
    <location>
        <begin position="117"/>
        <end position="142"/>
    </location>
</feature>
<feature type="transmembrane region" description="Helical" evidence="6">
    <location>
        <begin position="344"/>
        <end position="363"/>
    </location>
</feature>
<dbReference type="InterPro" id="IPR011701">
    <property type="entry name" value="MFS"/>
</dbReference>
<dbReference type="AlphaFoldDB" id="A0A024JTT2"/>
<feature type="transmembrane region" description="Helical" evidence="6">
    <location>
        <begin position="65"/>
        <end position="85"/>
    </location>
</feature>
<evidence type="ECO:0000259" key="7">
    <source>
        <dbReference type="PROSITE" id="PS50850"/>
    </source>
</evidence>
<dbReference type="Proteomes" id="UP000193710">
    <property type="component" value="Unassembled WGS sequence"/>
</dbReference>
<feature type="transmembrane region" description="Helical" evidence="6">
    <location>
        <begin position="316"/>
        <end position="337"/>
    </location>
</feature>
<reference evidence="8" key="1">
    <citation type="journal article" date="2014" name="Genome Announc.">
        <title>Draft Genome Sequence of Mycobacterium triplex DSM 44626.</title>
        <authorList>
            <person name="Sassi M."/>
            <person name="Croce O."/>
            <person name="Robert C."/>
            <person name="Raoult D."/>
            <person name="Drancourt M."/>
        </authorList>
    </citation>
    <scope>NUCLEOTIDE SEQUENCE [LARGE SCALE GENOMIC DNA]</scope>
    <source>
        <strain evidence="8">DSM 44626</strain>
    </source>
</reference>
<evidence type="ECO:0000256" key="2">
    <source>
        <dbReference type="ARBA" id="ARBA00022692"/>
    </source>
</evidence>
<dbReference type="InterPro" id="IPR020846">
    <property type="entry name" value="MFS_dom"/>
</dbReference>
<dbReference type="HOGENOM" id="CLU_000960_28_2_11"/>
<feature type="region of interest" description="Disordered" evidence="5">
    <location>
        <begin position="528"/>
        <end position="564"/>
    </location>
</feature>
<evidence type="ECO:0000313" key="8">
    <source>
        <dbReference type="EMBL" id="CDO87014.1"/>
    </source>
</evidence>
<feature type="transmembrane region" description="Helical" evidence="6">
    <location>
        <begin position="243"/>
        <end position="262"/>
    </location>
</feature>
<feature type="transmembrane region" description="Helical" evidence="6">
    <location>
        <begin position="283"/>
        <end position="304"/>
    </location>
</feature>
<reference evidence="9 10" key="3">
    <citation type="submission" date="2016-01" db="EMBL/GenBank/DDBJ databases">
        <title>The new phylogeny of the genus Mycobacterium.</title>
        <authorList>
            <person name="Tarcisio F."/>
            <person name="Conor M."/>
            <person name="Antonella G."/>
            <person name="Elisabetta G."/>
            <person name="Giulia F.S."/>
            <person name="Sara T."/>
            <person name="Anna F."/>
            <person name="Clotilde B."/>
            <person name="Roberto B."/>
            <person name="Veronica D.S."/>
            <person name="Fabio R."/>
            <person name="Monica P."/>
            <person name="Olivier J."/>
            <person name="Enrico T."/>
            <person name="Nicola S."/>
        </authorList>
    </citation>
    <scope>NUCLEOTIDE SEQUENCE [LARGE SCALE GENOMIC DNA]</scope>
    <source>
        <strain evidence="9 10">DSM 44626</strain>
    </source>
</reference>
<evidence type="ECO:0000256" key="1">
    <source>
        <dbReference type="ARBA" id="ARBA00004651"/>
    </source>
</evidence>
<dbReference type="RefSeq" id="WP_036466697.1">
    <property type="nucleotide sequence ID" value="NZ_HG964446.1"/>
</dbReference>
<feature type="transmembrane region" description="Helical" evidence="6">
    <location>
        <begin position="213"/>
        <end position="231"/>
    </location>
</feature>
<dbReference type="Proteomes" id="UP000028880">
    <property type="component" value="Unassembled WGS sequence"/>
</dbReference>
<evidence type="ECO:0000256" key="4">
    <source>
        <dbReference type="ARBA" id="ARBA00023136"/>
    </source>
</evidence>
<organism evidence="8">
    <name type="scientific">Mycobacterium triplex</name>
    <dbReference type="NCBI Taxonomy" id="47839"/>
    <lineage>
        <taxon>Bacteria</taxon>
        <taxon>Bacillati</taxon>
        <taxon>Actinomycetota</taxon>
        <taxon>Actinomycetes</taxon>
        <taxon>Mycobacteriales</taxon>
        <taxon>Mycobacteriaceae</taxon>
        <taxon>Mycobacterium</taxon>
        <taxon>Mycobacterium simiae complex</taxon>
    </lineage>
</organism>
<evidence type="ECO:0000256" key="5">
    <source>
        <dbReference type="SAM" id="MobiDB-lite"/>
    </source>
</evidence>
<evidence type="ECO:0000313" key="9">
    <source>
        <dbReference type="EMBL" id="ORX01170.1"/>
    </source>
</evidence>
<dbReference type="Gene3D" id="1.20.1720.10">
    <property type="entry name" value="Multidrug resistance protein D"/>
    <property type="match status" value="1"/>
</dbReference>
<name>A0A024JTT2_9MYCO</name>
<feature type="transmembrane region" description="Helical" evidence="6">
    <location>
        <begin position="154"/>
        <end position="176"/>
    </location>
</feature>
<dbReference type="GO" id="GO:0005886">
    <property type="term" value="C:plasma membrane"/>
    <property type="evidence" value="ECO:0007669"/>
    <property type="project" value="UniProtKB-SubCell"/>
</dbReference>
<keyword evidence="3 6" id="KW-1133">Transmembrane helix</keyword>
<keyword evidence="10" id="KW-1185">Reference proteome</keyword>
<gene>
    <name evidence="9" type="ORF">AWC29_23915</name>
    <name evidence="8" type="ORF">BN973_01365</name>
</gene>
<dbReference type="SUPFAM" id="SSF103473">
    <property type="entry name" value="MFS general substrate transporter"/>
    <property type="match status" value="1"/>
</dbReference>